<dbReference type="PRINTS" id="PR00446">
    <property type="entry name" value="HYDRGNUPTAKE"/>
</dbReference>
<comment type="caution">
    <text evidence="8">The sequence shown here is derived from an EMBL/GenBank/DDBJ whole genome shotgun (WGS) entry which is preliminary data.</text>
</comment>
<reference evidence="8 9" key="1">
    <citation type="submission" date="2018-08" db="EMBL/GenBank/DDBJ databases">
        <title>A genome reference for cultivated species of the human gut microbiota.</title>
        <authorList>
            <person name="Zou Y."/>
            <person name="Xue W."/>
            <person name="Luo G."/>
        </authorList>
    </citation>
    <scope>NUCLEOTIDE SEQUENCE [LARGE SCALE GENOMIC DNA]</scope>
    <source>
        <strain evidence="8 9">AM25-21AC</strain>
    </source>
</reference>
<feature type="binding site" evidence="7">
    <location>
        <position position="85"/>
    </location>
    <ligand>
        <name>Ni(2+)</name>
        <dbReference type="ChEBI" id="CHEBI:49786"/>
    </ligand>
</feature>
<dbReference type="NCBIfam" id="TIGR00072">
    <property type="entry name" value="hydrog_prot"/>
    <property type="match status" value="1"/>
</dbReference>
<dbReference type="GO" id="GO:0046872">
    <property type="term" value="F:metal ion binding"/>
    <property type="evidence" value="ECO:0007669"/>
    <property type="project" value="UniProtKB-KW"/>
</dbReference>
<evidence type="ECO:0000256" key="2">
    <source>
        <dbReference type="ARBA" id="ARBA00022596"/>
    </source>
</evidence>
<dbReference type="GO" id="GO:0004190">
    <property type="term" value="F:aspartic-type endopeptidase activity"/>
    <property type="evidence" value="ECO:0007669"/>
    <property type="project" value="UniProtKB-KW"/>
</dbReference>
<dbReference type="PANTHER" id="PTHR30302:SF1">
    <property type="entry name" value="HYDROGENASE 2 MATURATION PROTEASE"/>
    <property type="match status" value="1"/>
</dbReference>
<dbReference type="InterPro" id="IPR004419">
    <property type="entry name" value="Pept_A31_hyd_express"/>
</dbReference>
<name>A0A414NX94_9FIRM</name>
<sequence>MSMADVFGNDSAVDPRMDDVLHPADVTILGVGNVILRDEGFGVRVAEYLDAHYDFPESVQVIDGGTLGIELTQYVTGSKKLLVIDSINGGQEPGTRFRFHNDDIMTHFQDKLSAHEVGIQDVLALLTVTGRKIPEVVVLGAQPYDLEAGVELSPKMKELLPLVAQEALDVLKGWGIEVKEKAEERSLDYGVVAEECVREEMK</sequence>
<dbReference type="GO" id="GO:0008047">
    <property type="term" value="F:enzyme activator activity"/>
    <property type="evidence" value="ECO:0007669"/>
    <property type="project" value="InterPro"/>
</dbReference>
<dbReference type="GO" id="GO:0016485">
    <property type="term" value="P:protein processing"/>
    <property type="evidence" value="ECO:0007669"/>
    <property type="project" value="InterPro"/>
</dbReference>
<keyword evidence="5" id="KW-0064">Aspartyl protease</keyword>
<dbReference type="NCBIfam" id="TIGR00140">
    <property type="entry name" value="hupD"/>
    <property type="match status" value="1"/>
</dbReference>
<keyword evidence="2 7" id="KW-0533">Nickel</keyword>
<evidence type="ECO:0000256" key="6">
    <source>
        <dbReference type="ARBA" id="ARBA00022801"/>
    </source>
</evidence>
<evidence type="ECO:0000256" key="7">
    <source>
        <dbReference type="PIRSR" id="PIRSR604419-1"/>
    </source>
</evidence>
<dbReference type="AlphaFoldDB" id="A0A414NX94"/>
<dbReference type="InterPro" id="IPR023430">
    <property type="entry name" value="Pept_HybD-like_dom_sf"/>
</dbReference>
<evidence type="ECO:0000256" key="3">
    <source>
        <dbReference type="ARBA" id="ARBA00022670"/>
    </source>
</evidence>
<gene>
    <name evidence="8" type="primary">hybD</name>
    <name evidence="8" type="ORF">DW674_06405</name>
</gene>
<dbReference type="OrthoDB" id="9794619at2"/>
<evidence type="ECO:0000313" key="8">
    <source>
        <dbReference type="EMBL" id="RHF51847.1"/>
    </source>
</evidence>
<dbReference type="RefSeq" id="WP_118176024.1">
    <property type="nucleotide sequence ID" value="NZ_CAMKFF010000011.1"/>
</dbReference>
<proteinExistence type="inferred from homology"/>
<keyword evidence="3" id="KW-0645">Protease</keyword>
<dbReference type="FunFam" id="3.40.50.1450:FF:000002">
    <property type="entry name" value="Hydrogenase 1 maturation protease"/>
    <property type="match status" value="1"/>
</dbReference>
<evidence type="ECO:0000313" key="9">
    <source>
        <dbReference type="Proteomes" id="UP000283442"/>
    </source>
</evidence>
<keyword evidence="6" id="KW-0378">Hydrolase</keyword>
<evidence type="ECO:0000256" key="1">
    <source>
        <dbReference type="ARBA" id="ARBA00006814"/>
    </source>
</evidence>
<dbReference type="SUPFAM" id="SSF53163">
    <property type="entry name" value="HybD-like"/>
    <property type="match status" value="1"/>
</dbReference>
<evidence type="ECO:0000256" key="5">
    <source>
        <dbReference type="ARBA" id="ARBA00022750"/>
    </source>
</evidence>
<keyword evidence="4 7" id="KW-0479">Metal-binding</keyword>
<protein>
    <submittedName>
        <fullName evidence="8">HyaD/HybD family hydrogenase maturation endopeptidase</fullName>
    </submittedName>
</protein>
<comment type="similarity">
    <text evidence="1">Belongs to the peptidase A31 family.</text>
</comment>
<dbReference type="Gene3D" id="3.40.50.1450">
    <property type="entry name" value="HybD-like"/>
    <property type="match status" value="1"/>
</dbReference>
<dbReference type="PANTHER" id="PTHR30302">
    <property type="entry name" value="HYDROGENASE 1 MATURATION PROTEASE"/>
    <property type="match status" value="1"/>
</dbReference>
<organism evidence="8 9">
    <name type="scientific">Mitsuokella multacida</name>
    <dbReference type="NCBI Taxonomy" id="52226"/>
    <lineage>
        <taxon>Bacteria</taxon>
        <taxon>Bacillati</taxon>
        <taxon>Bacillota</taxon>
        <taxon>Negativicutes</taxon>
        <taxon>Selenomonadales</taxon>
        <taxon>Selenomonadaceae</taxon>
        <taxon>Mitsuokella</taxon>
    </lineage>
</organism>
<evidence type="ECO:0000256" key="4">
    <source>
        <dbReference type="ARBA" id="ARBA00022723"/>
    </source>
</evidence>
<dbReference type="EMBL" id="QRHE01000005">
    <property type="protein sequence ID" value="RHF51847.1"/>
    <property type="molecule type" value="Genomic_DNA"/>
</dbReference>
<dbReference type="Proteomes" id="UP000283442">
    <property type="component" value="Unassembled WGS sequence"/>
</dbReference>
<feature type="binding site" evidence="7">
    <location>
        <position position="39"/>
    </location>
    <ligand>
        <name>Ni(2+)</name>
        <dbReference type="ChEBI" id="CHEBI:49786"/>
    </ligand>
</feature>
<dbReference type="Pfam" id="PF01750">
    <property type="entry name" value="HycI"/>
    <property type="match status" value="1"/>
</dbReference>
<dbReference type="InterPro" id="IPR000671">
    <property type="entry name" value="Peptidase_A31"/>
</dbReference>
<feature type="binding site" evidence="7">
    <location>
        <position position="115"/>
    </location>
    <ligand>
        <name>Ni(2+)</name>
        <dbReference type="ChEBI" id="CHEBI:49786"/>
    </ligand>
</feature>
<accession>A0A414NX94</accession>
<dbReference type="CDD" id="cd06062">
    <property type="entry name" value="H2MP_MemB-H2up"/>
    <property type="match status" value="1"/>
</dbReference>